<evidence type="ECO:0000256" key="14">
    <source>
        <dbReference type="ARBA" id="ARBA00041467"/>
    </source>
</evidence>
<dbReference type="InterPro" id="IPR005845">
    <property type="entry name" value="A-D-PHexomutase_a/b/a-II"/>
</dbReference>
<organism evidence="20 21">
    <name type="scientific">Hydrogenibacillus schlegelii</name>
    <name type="common">Bacillus schlegelii</name>
    <dbReference type="NCBI Taxonomy" id="1484"/>
    <lineage>
        <taxon>Bacteria</taxon>
        <taxon>Bacillati</taxon>
        <taxon>Bacillota</taxon>
        <taxon>Bacilli</taxon>
        <taxon>Bacillales</taxon>
        <taxon>Bacillales Family X. Incertae Sedis</taxon>
        <taxon>Hydrogenibacillus</taxon>
    </lineage>
</organism>
<comment type="cofactor">
    <cofactor evidence="2">
        <name>Mg(2+)</name>
        <dbReference type="ChEBI" id="CHEBI:18420"/>
    </cofactor>
</comment>
<keyword evidence="10 15" id="KW-0460">Magnesium</keyword>
<evidence type="ECO:0000259" key="16">
    <source>
        <dbReference type="Pfam" id="PF00408"/>
    </source>
</evidence>
<dbReference type="InterPro" id="IPR005844">
    <property type="entry name" value="A-D-PHexomutase_a/b/a-I"/>
</dbReference>
<dbReference type="Pfam" id="PF00408">
    <property type="entry name" value="PGM_PMM_IV"/>
    <property type="match status" value="1"/>
</dbReference>
<keyword evidence="8" id="KW-0597">Phosphoprotein</keyword>
<keyword evidence="7" id="KW-0313">Glucose metabolism</keyword>
<dbReference type="AlphaFoldDB" id="A0A2T5GE98"/>
<dbReference type="PRINTS" id="PR00509">
    <property type="entry name" value="PGMPMM"/>
</dbReference>
<dbReference type="EMBL" id="PEBV01000003">
    <property type="protein sequence ID" value="PTQ54514.1"/>
    <property type="molecule type" value="Genomic_DNA"/>
</dbReference>
<feature type="domain" description="Alpha-D-phosphohexomutase alpha/beta/alpha" evidence="19">
    <location>
        <begin position="330"/>
        <end position="452"/>
    </location>
</feature>
<feature type="domain" description="Alpha-D-phosphohexomutase alpha/beta/alpha" evidence="18">
    <location>
        <begin position="231"/>
        <end position="321"/>
    </location>
</feature>
<accession>A0A2T5GE98</accession>
<evidence type="ECO:0000256" key="7">
    <source>
        <dbReference type="ARBA" id="ARBA00022526"/>
    </source>
</evidence>
<evidence type="ECO:0000256" key="1">
    <source>
        <dbReference type="ARBA" id="ARBA00000443"/>
    </source>
</evidence>
<dbReference type="GO" id="GO:0008973">
    <property type="term" value="F:phosphopentomutase activity"/>
    <property type="evidence" value="ECO:0007669"/>
    <property type="project" value="TreeGrafter"/>
</dbReference>
<evidence type="ECO:0000256" key="12">
    <source>
        <dbReference type="ARBA" id="ARBA00039995"/>
    </source>
</evidence>
<comment type="pathway">
    <text evidence="3">Glycolipid metabolism; diglucosyl-diacylglycerol biosynthesis.</text>
</comment>
<dbReference type="CDD" id="cd05799">
    <property type="entry name" value="PGM2"/>
    <property type="match status" value="1"/>
</dbReference>
<evidence type="ECO:0000259" key="19">
    <source>
        <dbReference type="Pfam" id="PF02880"/>
    </source>
</evidence>
<evidence type="ECO:0000259" key="17">
    <source>
        <dbReference type="Pfam" id="PF02878"/>
    </source>
</evidence>
<dbReference type="InterPro" id="IPR005841">
    <property type="entry name" value="Alpha-D-phosphohexomutase_SF"/>
</dbReference>
<evidence type="ECO:0000313" key="21">
    <source>
        <dbReference type="Proteomes" id="UP000244180"/>
    </source>
</evidence>
<evidence type="ECO:0000256" key="5">
    <source>
        <dbReference type="ARBA" id="ARBA00010231"/>
    </source>
</evidence>
<protein>
    <recommendedName>
        <fullName evidence="12">Phosphoglucomutase</fullName>
        <ecNumber evidence="6">5.4.2.2</ecNumber>
    </recommendedName>
    <alternativeName>
        <fullName evidence="14">Alpha-phosphoglucomutase</fullName>
    </alternativeName>
    <alternativeName>
        <fullName evidence="13">Glucose phosphomutase</fullName>
    </alternativeName>
</protein>
<proteinExistence type="inferred from homology"/>
<evidence type="ECO:0000256" key="9">
    <source>
        <dbReference type="ARBA" id="ARBA00022723"/>
    </source>
</evidence>
<dbReference type="Gene3D" id="3.40.120.10">
    <property type="entry name" value="Alpha-D-Glucose-1,6-Bisphosphate, subunit A, domain 3"/>
    <property type="match status" value="3"/>
</dbReference>
<dbReference type="EC" id="5.4.2.2" evidence="6"/>
<dbReference type="GO" id="GO:0004614">
    <property type="term" value="F:phosphoglucomutase activity"/>
    <property type="evidence" value="ECO:0007669"/>
    <property type="project" value="UniProtKB-EC"/>
</dbReference>
<comment type="pathway">
    <text evidence="4">Lipid metabolism.</text>
</comment>
<comment type="catalytic activity">
    <reaction evidence="1">
        <text>alpha-D-glucose 1-phosphate = alpha-D-glucose 6-phosphate</text>
        <dbReference type="Rhea" id="RHEA:23536"/>
        <dbReference type="ChEBI" id="CHEBI:58225"/>
        <dbReference type="ChEBI" id="CHEBI:58601"/>
        <dbReference type="EC" id="5.4.2.2"/>
    </reaction>
</comment>
<evidence type="ECO:0000313" key="20">
    <source>
        <dbReference type="EMBL" id="PTQ54514.1"/>
    </source>
</evidence>
<keyword evidence="9 15" id="KW-0479">Metal-binding</keyword>
<dbReference type="InterPro" id="IPR016066">
    <property type="entry name" value="A-D-PHexomutase_CS"/>
</dbReference>
<feature type="domain" description="Alpha-D-phosphohexomutase alpha/beta/alpha" evidence="17">
    <location>
        <begin position="49"/>
        <end position="186"/>
    </location>
</feature>
<evidence type="ECO:0000256" key="8">
    <source>
        <dbReference type="ARBA" id="ARBA00022553"/>
    </source>
</evidence>
<dbReference type="Pfam" id="PF02880">
    <property type="entry name" value="PGM_PMM_III"/>
    <property type="match status" value="1"/>
</dbReference>
<dbReference type="InterPro" id="IPR005843">
    <property type="entry name" value="A-D-PHexomutase_C"/>
</dbReference>
<dbReference type="Proteomes" id="UP000244180">
    <property type="component" value="Unassembled WGS sequence"/>
</dbReference>
<dbReference type="PROSITE" id="PS00710">
    <property type="entry name" value="PGM_PMM"/>
    <property type="match status" value="1"/>
</dbReference>
<dbReference type="Gene3D" id="3.30.310.50">
    <property type="entry name" value="Alpha-D-phosphohexomutase, C-terminal domain"/>
    <property type="match status" value="1"/>
</dbReference>
<dbReference type="InterPro" id="IPR036900">
    <property type="entry name" value="A-D-PHexomutase_C_sf"/>
</dbReference>
<evidence type="ECO:0000259" key="18">
    <source>
        <dbReference type="Pfam" id="PF02879"/>
    </source>
</evidence>
<evidence type="ECO:0000256" key="2">
    <source>
        <dbReference type="ARBA" id="ARBA00001946"/>
    </source>
</evidence>
<feature type="domain" description="Alpha-D-phosphohexomutase C-terminal" evidence="16">
    <location>
        <begin position="514"/>
        <end position="567"/>
    </location>
</feature>
<name>A0A2T5GE98_HYDSH</name>
<comment type="similarity">
    <text evidence="5 15">Belongs to the phosphohexose mutase family.</text>
</comment>
<evidence type="ECO:0000256" key="11">
    <source>
        <dbReference type="ARBA" id="ARBA00023235"/>
    </source>
</evidence>
<evidence type="ECO:0000256" key="4">
    <source>
        <dbReference type="ARBA" id="ARBA00005189"/>
    </source>
</evidence>
<keyword evidence="11" id="KW-0413">Isomerase</keyword>
<comment type="caution">
    <text evidence="20">The sequence shown here is derived from an EMBL/GenBank/DDBJ whole genome shotgun (WGS) entry which is preliminary data.</text>
</comment>
<dbReference type="InterPro" id="IPR005846">
    <property type="entry name" value="A-D-PHexomutase_a/b/a-III"/>
</dbReference>
<evidence type="ECO:0000256" key="3">
    <source>
        <dbReference type="ARBA" id="ARBA00005164"/>
    </source>
</evidence>
<dbReference type="Pfam" id="PF02879">
    <property type="entry name" value="PGM_PMM_II"/>
    <property type="match status" value="1"/>
</dbReference>
<reference evidence="20 21" key="1">
    <citation type="submission" date="2017-08" db="EMBL/GenBank/DDBJ databases">
        <title>Burning lignite coal seam in the remote Altai Mountains harbors a hydrogen-driven thermophilic microbial community.</title>
        <authorList>
            <person name="Kadnikov V.V."/>
            <person name="Mardanov A.V."/>
            <person name="Ivasenko D."/>
            <person name="Beletsky A.V."/>
            <person name="Karnachuk O.V."/>
            <person name="Ravin N.V."/>
        </authorList>
    </citation>
    <scope>NUCLEOTIDE SEQUENCE [LARGE SCALE GENOMIC DNA]</scope>
    <source>
        <strain evidence="20">AL33</strain>
    </source>
</reference>
<evidence type="ECO:0000256" key="15">
    <source>
        <dbReference type="RuleBase" id="RU004326"/>
    </source>
</evidence>
<dbReference type="InterPro" id="IPR016055">
    <property type="entry name" value="A-D-PHexomutase_a/b/a-I/II/III"/>
</dbReference>
<gene>
    <name evidence="20" type="ORF">HSCHL_0093</name>
</gene>
<evidence type="ECO:0000256" key="13">
    <source>
        <dbReference type="ARBA" id="ARBA00041398"/>
    </source>
</evidence>
<evidence type="ECO:0000256" key="10">
    <source>
        <dbReference type="ARBA" id="ARBA00022842"/>
    </source>
</evidence>
<dbReference type="GO" id="GO:0006166">
    <property type="term" value="P:purine ribonucleoside salvage"/>
    <property type="evidence" value="ECO:0007669"/>
    <property type="project" value="TreeGrafter"/>
</dbReference>
<dbReference type="GO" id="GO:0006006">
    <property type="term" value="P:glucose metabolic process"/>
    <property type="evidence" value="ECO:0007669"/>
    <property type="project" value="UniProtKB-KW"/>
</dbReference>
<keyword evidence="7" id="KW-0119">Carbohydrate metabolism</keyword>
<dbReference type="SUPFAM" id="SSF55957">
    <property type="entry name" value="Phosphoglucomutase, C-terminal domain"/>
    <property type="match status" value="1"/>
</dbReference>
<sequence length="581" mass="61896">MKRVDEALRDLSRRRYATWLAAPLSPEERSELDGLSEADVFDRFYRHLAFGTGGMRGELGLGTNRMNVYVVRRATAGLAAALREQVAGRRPRVVIAYDSRRGSRRFAEATAEVLAAFDVEALLFPEVTPTPELSFAVRALRADAGVVITASHNPPEYNGYKVYGPDGVQITPEVAERITAHMAAYDDVFRVPVRPLSEARAAGLVRDVGPEIEADYLARVAGLGFRAPDDPAKGALSIVYTPLHGAGARPVLEALRRAGFARVHVVAAQKEPDGDFPTVAVPNPEEPEAFRLALAEARRLGADLVLATDPDVDRVGAAVRTGDGAYVLLNGNAIGALLLDYLIAGRRARGTLPAGGAVIKTIVTGDLGKAIAEANGLRVYEVLTGFKFIGALIGALEREGVPFVFGYEESYGYLAGDFVRDKDAVQAAVLLAEAAAHHKAEGRTLVDALAALHQTYGAHAERLRSLTLKGAEGAARIGRMMAALRSAPPKALAGLPVVEIEDYRAGAVLDAAGRPLRKLALPQADVIKVRLEGGAWAAVRPSGTEPKIKVYVGAVAREREEAEARAEALAGALVERLEAVP</sequence>
<evidence type="ECO:0000256" key="6">
    <source>
        <dbReference type="ARBA" id="ARBA00012728"/>
    </source>
</evidence>
<dbReference type="GO" id="GO:0000287">
    <property type="term" value="F:magnesium ion binding"/>
    <property type="evidence" value="ECO:0007669"/>
    <property type="project" value="InterPro"/>
</dbReference>
<dbReference type="SUPFAM" id="SSF53738">
    <property type="entry name" value="Phosphoglucomutase, first 3 domains"/>
    <property type="match status" value="3"/>
</dbReference>
<dbReference type="PANTHER" id="PTHR45745:SF1">
    <property type="entry name" value="PHOSPHOGLUCOMUTASE 2B-RELATED"/>
    <property type="match status" value="1"/>
</dbReference>
<dbReference type="PANTHER" id="PTHR45745">
    <property type="entry name" value="PHOSPHOMANNOMUTASE 45A"/>
    <property type="match status" value="1"/>
</dbReference>
<dbReference type="Pfam" id="PF02878">
    <property type="entry name" value="PGM_PMM_I"/>
    <property type="match status" value="1"/>
</dbReference>